<dbReference type="PANTHER" id="PTHR30537">
    <property type="entry name" value="HTH-TYPE TRANSCRIPTIONAL REGULATOR"/>
    <property type="match status" value="1"/>
</dbReference>
<dbReference type="EMBL" id="BSYI01000001">
    <property type="protein sequence ID" value="GMG80837.1"/>
    <property type="molecule type" value="Genomic_DNA"/>
</dbReference>
<dbReference type="InterPro" id="IPR005119">
    <property type="entry name" value="LysR_subst-bd"/>
</dbReference>
<dbReference type="PROSITE" id="PS50931">
    <property type="entry name" value="HTH_LYSR"/>
    <property type="match status" value="1"/>
</dbReference>
<dbReference type="InterPro" id="IPR000847">
    <property type="entry name" value="LysR_HTH_N"/>
</dbReference>
<evidence type="ECO:0000256" key="2">
    <source>
        <dbReference type="ARBA" id="ARBA00023015"/>
    </source>
</evidence>
<evidence type="ECO:0000256" key="1">
    <source>
        <dbReference type="ARBA" id="ARBA00009437"/>
    </source>
</evidence>
<reference evidence="6 7" key="1">
    <citation type="submission" date="2023-04" db="EMBL/GenBank/DDBJ databases">
        <title>Marinoamorphus aggregata gen. nov., sp. Nov., isolate from tissue of brittle star Ophioplocus japonicus.</title>
        <authorList>
            <person name="Kawano K."/>
            <person name="Sawayama S."/>
            <person name="Nakagawa S."/>
        </authorList>
    </citation>
    <scope>NUCLEOTIDE SEQUENCE [LARGE SCALE GENOMIC DNA]</scope>
    <source>
        <strain evidence="6 7">NKW23</strain>
    </source>
</reference>
<evidence type="ECO:0000256" key="4">
    <source>
        <dbReference type="ARBA" id="ARBA00023163"/>
    </source>
</evidence>
<comment type="caution">
    <text evidence="6">The sequence shown here is derived from an EMBL/GenBank/DDBJ whole genome shotgun (WGS) entry which is preliminary data.</text>
</comment>
<evidence type="ECO:0000259" key="5">
    <source>
        <dbReference type="PROSITE" id="PS50931"/>
    </source>
</evidence>
<dbReference type="Pfam" id="PF00126">
    <property type="entry name" value="HTH_1"/>
    <property type="match status" value="1"/>
</dbReference>
<dbReference type="Gene3D" id="1.10.10.10">
    <property type="entry name" value="Winged helix-like DNA-binding domain superfamily/Winged helix DNA-binding domain"/>
    <property type="match status" value="1"/>
</dbReference>
<accession>A0ABQ6LBQ0</accession>
<evidence type="ECO:0000256" key="3">
    <source>
        <dbReference type="ARBA" id="ARBA00023125"/>
    </source>
</evidence>
<dbReference type="PRINTS" id="PR00039">
    <property type="entry name" value="HTHLYSR"/>
</dbReference>
<protein>
    <submittedName>
        <fullName evidence="6">Transcriptional regulator GcvA</fullName>
    </submittedName>
</protein>
<organism evidence="6 7">
    <name type="scientific">Paralimibaculum aggregatum</name>
    <dbReference type="NCBI Taxonomy" id="3036245"/>
    <lineage>
        <taxon>Bacteria</taxon>
        <taxon>Pseudomonadati</taxon>
        <taxon>Pseudomonadota</taxon>
        <taxon>Alphaproteobacteria</taxon>
        <taxon>Rhodobacterales</taxon>
        <taxon>Paracoccaceae</taxon>
        <taxon>Paralimibaculum</taxon>
    </lineage>
</organism>
<keyword evidence="4" id="KW-0804">Transcription</keyword>
<dbReference type="InterPro" id="IPR036388">
    <property type="entry name" value="WH-like_DNA-bd_sf"/>
</dbReference>
<sequence>MHKLPPLNALRVFEAVSRHGGVRAAAGELCVTPPAVSHQIANLEDWLGAALFVRRGRSLVLTETGQDYLKEIRPSLEAIGRATTVASQRKARETLTLAAPPTLTAKWLMPRLGGFMAAHPTYDLRLIDRMTFDPEEPGIDLAIEYRYEPDPDLVSLQILPDEVVALSTAAYAEANGLRSPADLRGLTLIETERRLTSWKTILADYPWAAQQRFLYVSYSLHAFEAAAQGLGVAIGNRANVAELIAEGRLRVPFAFDEATVPPMPRYYLSTVPHKARLERVRAFRDWMQDHLAGADQG</sequence>
<name>A0ABQ6LBQ0_9RHOB</name>
<dbReference type="CDD" id="cd08432">
    <property type="entry name" value="PBP2_GcdR_TrpI_HvrB_AmpR_like"/>
    <property type="match status" value="1"/>
</dbReference>
<feature type="domain" description="HTH lysR-type" evidence="5">
    <location>
        <begin position="5"/>
        <end position="62"/>
    </location>
</feature>
<dbReference type="Proteomes" id="UP001239909">
    <property type="component" value="Unassembled WGS sequence"/>
</dbReference>
<comment type="similarity">
    <text evidence="1">Belongs to the LysR transcriptional regulatory family.</text>
</comment>
<dbReference type="InterPro" id="IPR058163">
    <property type="entry name" value="LysR-type_TF_proteobact-type"/>
</dbReference>
<gene>
    <name evidence="6" type="ORF">LNKW23_00490</name>
</gene>
<evidence type="ECO:0000313" key="6">
    <source>
        <dbReference type="EMBL" id="GMG80837.1"/>
    </source>
</evidence>
<dbReference type="SUPFAM" id="SSF53850">
    <property type="entry name" value="Periplasmic binding protein-like II"/>
    <property type="match status" value="1"/>
</dbReference>
<dbReference type="Pfam" id="PF03466">
    <property type="entry name" value="LysR_substrate"/>
    <property type="match status" value="1"/>
</dbReference>
<dbReference type="PANTHER" id="PTHR30537:SF74">
    <property type="entry name" value="HTH-TYPE TRANSCRIPTIONAL REGULATOR TRPI"/>
    <property type="match status" value="1"/>
</dbReference>
<keyword evidence="2" id="KW-0805">Transcription regulation</keyword>
<keyword evidence="3" id="KW-0238">DNA-binding</keyword>
<proteinExistence type="inferred from homology"/>
<dbReference type="RefSeq" id="WP_285669465.1">
    <property type="nucleotide sequence ID" value="NZ_BSYI01000001.1"/>
</dbReference>
<dbReference type="SUPFAM" id="SSF46785">
    <property type="entry name" value="Winged helix' DNA-binding domain"/>
    <property type="match status" value="1"/>
</dbReference>
<dbReference type="Gene3D" id="3.40.190.10">
    <property type="entry name" value="Periplasmic binding protein-like II"/>
    <property type="match status" value="2"/>
</dbReference>
<keyword evidence="7" id="KW-1185">Reference proteome</keyword>
<dbReference type="InterPro" id="IPR036390">
    <property type="entry name" value="WH_DNA-bd_sf"/>
</dbReference>
<evidence type="ECO:0000313" key="7">
    <source>
        <dbReference type="Proteomes" id="UP001239909"/>
    </source>
</evidence>